<evidence type="ECO:0000256" key="1">
    <source>
        <dbReference type="ARBA" id="ARBA00006484"/>
    </source>
</evidence>
<dbReference type="VEuPathDB" id="FungiDB:BO70DRAFT_374006"/>
<dbReference type="EMBL" id="MSFL01000032">
    <property type="protein sequence ID" value="PWY69692.1"/>
    <property type="molecule type" value="Genomic_DNA"/>
</dbReference>
<proteinExistence type="inferred from homology"/>
<comment type="similarity">
    <text evidence="1">Belongs to the short-chain dehydrogenases/reductases (SDR) family.</text>
</comment>
<dbReference type="OrthoDB" id="542013at2759"/>
<comment type="caution">
    <text evidence="4">The sequence shown here is derived from an EMBL/GenBank/DDBJ whole genome shotgun (WGS) entry which is preliminary data.</text>
</comment>
<dbReference type="GeneID" id="37067184"/>
<evidence type="ECO:0000256" key="3">
    <source>
        <dbReference type="ARBA" id="ARBA00023002"/>
    </source>
</evidence>
<organism evidence="4 5">
    <name type="scientific">Aspergillus heteromorphus CBS 117.55</name>
    <dbReference type="NCBI Taxonomy" id="1448321"/>
    <lineage>
        <taxon>Eukaryota</taxon>
        <taxon>Fungi</taxon>
        <taxon>Dikarya</taxon>
        <taxon>Ascomycota</taxon>
        <taxon>Pezizomycotina</taxon>
        <taxon>Eurotiomycetes</taxon>
        <taxon>Eurotiomycetidae</taxon>
        <taxon>Eurotiales</taxon>
        <taxon>Aspergillaceae</taxon>
        <taxon>Aspergillus</taxon>
        <taxon>Aspergillus subgen. Circumdati</taxon>
    </lineage>
</organism>
<dbReference type="PANTHER" id="PTHR24320">
    <property type="entry name" value="RETINOL DEHYDROGENASE"/>
    <property type="match status" value="1"/>
</dbReference>
<dbReference type="SUPFAM" id="SSF51735">
    <property type="entry name" value="NAD(P)-binding Rossmann-fold domains"/>
    <property type="match status" value="1"/>
</dbReference>
<dbReference type="GO" id="GO:0016491">
    <property type="term" value="F:oxidoreductase activity"/>
    <property type="evidence" value="ECO:0007669"/>
    <property type="project" value="UniProtKB-KW"/>
</dbReference>
<evidence type="ECO:0008006" key="6">
    <source>
        <dbReference type="Google" id="ProtNLM"/>
    </source>
</evidence>
<dbReference type="PANTHER" id="PTHR24320:SF152">
    <property type="entry name" value="SHORT-CHAIN DEHYDROGENASE_REDUCTASE FAMILY PROTEIN"/>
    <property type="match status" value="1"/>
</dbReference>
<dbReference type="InterPro" id="IPR036291">
    <property type="entry name" value="NAD(P)-bd_dom_sf"/>
</dbReference>
<dbReference type="STRING" id="1448321.A0A317V9Z6"/>
<evidence type="ECO:0000313" key="4">
    <source>
        <dbReference type="EMBL" id="PWY69692.1"/>
    </source>
</evidence>
<reference evidence="4 5" key="1">
    <citation type="submission" date="2016-12" db="EMBL/GenBank/DDBJ databases">
        <title>The genomes of Aspergillus section Nigri reveals drivers in fungal speciation.</title>
        <authorList>
            <consortium name="DOE Joint Genome Institute"/>
            <person name="Vesth T.C."/>
            <person name="Nybo J."/>
            <person name="Theobald S."/>
            <person name="Brandl J."/>
            <person name="Frisvad J.C."/>
            <person name="Nielsen K.F."/>
            <person name="Lyhne E.K."/>
            <person name="Kogle M.E."/>
            <person name="Kuo A."/>
            <person name="Riley R."/>
            <person name="Clum A."/>
            <person name="Nolan M."/>
            <person name="Lipzen A."/>
            <person name="Salamov A."/>
            <person name="Henrissat B."/>
            <person name="Wiebenga A."/>
            <person name="De Vries R.P."/>
            <person name="Grigoriev I.V."/>
            <person name="Mortensen U.H."/>
            <person name="Andersen M.R."/>
            <person name="Baker S.E."/>
        </authorList>
    </citation>
    <scope>NUCLEOTIDE SEQUENCE [LARGE SCALE GENOMIC DNA]</scope>
    <source>
        <strain evidence="4 5">CBS 117.55</strain>
    </source>
</reference>
<dbReference type="Proteomes" id="UP000247233">
    <property type="component" value="Unassembled WGS sequence"/>
</dbReference>
<dbReference type="AlphaFoldDB" id="A0A317V9Z6"/>
<gene>
    <name evidence="4" type="ORF">BO70DRAFT_374006</name>
</gene>
<protein>
    <recommendedName>
        <fullName evidence="6">NAD(P)-binding protein</fullName>
    </recommendedName>
</protein>
<keyword evidence="5" id="KW-1185">Reference proteome</keyword>
<sequence>MPIAPDDENGAVDFKVKWKCSILFPANSINRLLGQTNVSYLRLELSDLSQVRSFVQQWNEKRYPSIQYLLLNAGLQFPGPVEYTADGYETTFATNHTGHALFGTHDPAQKTGLPDARYNTAEGLAHPTRESARFPGRQRYATSKLANVLWVYALHRRLVKLKDFKSWTVCASCPGLMPGTGLVRAGNAVERFLWHHVLPRIIPLLRLVLRSSNIQLPQVSGTALAYLATTEASSGVYYEGRKQIKSSDVGCDAAKQEDLWEWTWRREDNN</sequence>
<dbReference type="RefSeq" id="XP_025395644.1">
    <property type="nucleotide sequence ID" value="XM_025544947.1"/>
</dbReference>
<keyword evidence="3" id="KW-0560">Oxidoreductase</keyword>
<dbReference type="Gene3D" id="3.40.50.720">
    <property type="entry name" value="NAD(P)-binding Rossmann-like Domain"/>
    <property type="match status" value="1"/>
</dbReference>
<evidence type="ECO:0000313" key="5">
    <source>
        <dbReference type="Proteomes" id="UP000247233"/>
    </source>
</evidence>
<evidence type="ECO:0000256" key="2">
    <source>
        <dbReference type="ARBA" id="ARBA00022857"/>
    </source>
</evidence>
<accession>A0A317V9Z6</accession>
<keyword evidence="2" id="KW-0521">NADP</keyword>
<name>A0A317V9Z6_9EURO</name>